<protein>
    <submittedName>
        <fullName evidence="1">Uncharacterized protein</fullName>
    </submittedName>
</protein>
<dbReference type="AlphaFoldDB" id="A0A8E0S3S4"/>
<keyword evidence="2" id="KW-1185">Reference proteome</keyword>
<reference evidence="1" key="1">
    <citation type="submission" date="2019-05" db="EMBL/GenBank/DDBJ databases">
        <title>Annotation for the trematode Fasciolopsis buski.</title>
        <authorList>
            <person name="Choi Y.-J."/>
        </authorList>
    </citation>
    <scope>NUCLEOTIDE SEQUENCE</scope>
    <source>
        <strain evidence="1">HT</strain>
        <tissue evidence="1">Whole worm</tissue>
    </source>
</reference>
<dbReference type="EMBL" id="LUCM01003764">
    <property type="protein sequence ID" value="KAA0195376.1"/>
    <property type="molecule type" value="Genomic_DNA"/>
</dbReference>
<proteinExistence type="predicted"/>
<evidence type="ECO:0000313" key="1">
    <source>
        <dbReference type="EMBL" id="KAA0195376.1"/>
    </source>
</evidence>
<name>A0A8E0S3S4_9TREM</name>
<accession>A0A8E0S3S4</accession>
<evidence type="ECO:0000313" key="2">
    <source>
        <dbReference type="Proteomes" id="UP000728185"/>
    </source>
</evidence>
<organism evidence="1 2">
    <name type="scientific">Fasciolopsis buskii</name>
    <dbReference type="NCBI Taxonomy" id="27845"/>
    <lineage>
        <taxon>Eukaryota</taxon>
        <taxon>Metazoa</taxon>
        <taxon>Spiralia</taxon>
        <taxon>Lophotrochozoa</taxon>
        <taxon>Platyhelminthes</taxon>
        <taxon>Trematoda</taxon>
        <taxon>Digenea</taxon>
        <taxon>Plagiorchiida</taxon>
        <taxon>Echinostomata</taxon>
        <taxon>Echinostomatoidea</taxon>
        <taxon>Fasciolidae</taxon>
        <taxon>Fasciolopsis</taxon>
    </lineage>
</organism>
<comment type="caution">
    <text evidence="1">The sequence shown here is derived from an EMBL/GenBank/DDBJ whole genome shotgun (WGS) entry which is preliminary data.</text>
</comment>
<sequence>MTKRKCGPESMDTIASRLTQNNLLKSTILDSSLSSFASYQSTTLKPLSLENTLLSENRMKTQKISTGISSVIPVSPKLTSSEDRLRKSTNVATSFATSPEDQEAVQQTTLALDTWSELASINDIEEFSSEATESLVPVDTDSVYGRKFVDDKLSGTIDDARTTKVIMLVFMTYAWLQMNLLQFIASSLVDGGLLKRAEGRLELVNYLQVLSARDPEFILKVILFPRHHSS</sequence>
<gene>
    <name evidence="1" type="ORF">FBUS_06976</name>
</gene>
<dbReference type="Proteomes" id="UP000728185">
    <property type="component" value="Unassembled WGS sequence"/>
</dbReference>